<organism evidence="1 2">
    <name type="scientific">Natronococcus pandeyae</name>
    <dbReference type="NCBI Taxonomy" id="2055836"/>
    <lineage>
        <taxon>Archaea</taxon>
        <taxon>Methanobacteriati</taxon>
        <taxon>Methanobacteriota</taxon>
        <taxon>Stenosarchaea group</taxon>
        <taxon>Halobacteria</taxon>
        <taxon>Halobacteriales</taxon>
        <taxon>Natrialbaceae</taxon>
        <taxon>Natronococcus</taxon>
    </lineage>
</organism>
<protein>
    <submittedName>
        <fullName evidence="1">Uncharacterized protein</fullName>
    </submittedName>
</protein>
<keyword evidence="2" id="KW-1185">Reference proteome</keyword>
<dbReference type="AlphaFoldDB" id="A0A8J8PYM7"/>
<comment type="caution">
    <text evidence="1">The sequence shown here is derived from an EMBL/GenBank/DDBJ whole genome shotgun (WGS) entry which is preliminary data.</text>
</comment>
<dbReference type="EMBL" id="PHNJ01000011">
    <property type="protein sequence ID" value="TYL37271.1"/>
    <property type="molecule type" value="Genomic_DNA"/>
</dbReference>
<reference evidence="1" key="1">
    <citation type="submission" date="2017-11" db="EMBL/GenBank/DDBJ databases">
        <authorList>
            <person name="Kajale S.C."/>
            <person name="Sharma A."/>
        </authorList>
    </citation>
    <scope>NUCLEOTIDE SEQUENCE</scope>
    <source>
        <strain evidence="1">LS1_42</strain>
    </source>
</reference>
<accession>A0A8J8PYM7</accession>
<sequence>MQTASWITNPLAVEFTTKADSAVEHSRFDVFDVPLYTNTSCDYCGKFGLVPTQSCETACELGVQLICSECESV</sequence>
<dbReference type="Proteomes" id="UP000766904">
    <property type="component" value="Unassembled WGS sequence"/>
</dbReference>
<proteinExistence type="predicted"/>
<evidence type="ECO:0000313" key="1">
    <source>
        <dbReference type="EMBL" id="TYL37271.1"/>
    </source>
</evidence>
<gene>
    <name evidence="1" type="ORF">CV102_18375</name>
</gene>
<evidence type="ECO:0000313" key="2">
    <source>
        <dbReference type="Proteomes" id="UP000766904"/>
    </source>
</evidence>
<name>A0A8J8PYM7_9EURY</name>